<sequence length="430" mass="45405">MQKNPESSPRRLRVRCYAAAAAVLTACCSAPAAIAAATDPDPVRLAPPEPTGPHAVGQVRLHLVDEGRGHPWVKGAERRDVMVTLWYPAAEGGGEPARYVPDAVEGILDGELEQAGLPREAVDFAGSPVHAAIGADLAPGVDRAPVLLYSHGFNQTRHQATAQLEELASRGYTVAAMDHPYESSAVELPDGRVLRDSVPGEMDTAEMYREAIGVRVADVGLVLDALEGAAGGSGPGAGGDPLPAGLGAALDLTSVGMFGHSAGGLTAAEAMLADDRIDAGVDLDGTLAYHAGDEEWAESTLRGTDRPFLIFGGGVSGTDEHPHTSEHSRDWRMFRDASTGEVLEIYLAEGEHMGFIDTQWYVPQIEAGGWSGGPTWRDSVEDSIGTVDPERSVAAQRAYLTAFFDEHLRGEEQPLLDGPSPDHPDVAFID</sequence>
<gene>
    <name evidence="5" type="ORF">HDA36_003606</name>
</gene>
<dbReference type="Pfam" id="PF03403">
    <property type="entry name" value="PAF-AH_p_II"/>
    <property type="match status" value="1"/>
</dbReference>
<keyword evidence="2" id="KW-0442">Lipid degradation</keyword>
<accession>A0A7W8QN60</accession>
<keyword evidence="1" id="KW-0378">Hydrolase</keyword>
<reference evidence="5 6" key="1">
    <citation type="submission" date="2020-08" db="EMBL/GenBank/DDBJ databases">
        <title>Sequencing the genomes of 1000 actinobacteria strains.</title>
        <authorList>
            <person name="Klenk H.-P."/>
        </authorList>
    </citation>
    <scope>NUCLEOTIDE SEQUENCE [LARGE SCALE GENOMIC DNA]</scope>
    <source>
        <strain evidence="5 6">DSM 44551</strain>
    </source>
</reference>
<keyword evidence="4" id="KW-0732">Signal</keyword>
<dbReference type="RefSeq" id="WP_184393341.1">
    <property type="nucleotide sequence ID" value="NZ_BAAAJD010000130.1"/>
</dbReference>
<dbReference type="GO" id="GO:0003847">
    <property type="term" value="F:1-alkyl-2-acetylglycerophosphocholine esterase activity"/>
    <property type="evidence" value="ECO:0007669"/>
    <property type="project" value="TreeGrafter"/>
</dbReference>
<proteinExistence type="predicted"/>
<feature type="signal peptide" evidence="4">
    <location>
        <begin position="1"/>
        <end position="32"/>
    </location>
</feature>
<dbReference type="Proteomes" id="UP000572635">
    <property type="component" value="Unassembled WGS sequence"/>
</dbReference>
<evidence type="ECO:0000256" key="2">
    <source>
        <dbReference type="ARBA" id="ARBA00022963"/>
    </source>
</evidence>
<dbReference type="PANTHER" id="PTHR10272">
    <property type="entry name" value="PLATELET-ACTIVATING FACTOR ACETYLHYDROLASE"/>
    <property type="match status" value="1"/>
</dbReference>
<dbReference type="PROSITE" id="PS51257">
    <property type="entry name" value="PROKAR_LIPOPROTEIN"/>
    <property type="match status" value="1"/>
</dbReference>
<organism evidence="5 6">
    <name type="scientific">Nocardiopsis composta</name>
    <dbReference type="NCBI Taxonomy" id="157465"/>
    <lineage>
        <taxon>Bacteria</taxon>
        <taxon>Bacillati</taxon>
        <taxon>Actinomycetota</taxon>
        <taxon>Actinomycetes</taxon>
        <taxon>Streptosporangiales</taxon>
        <taxon>Nocardiopsidaceae</taxon>
        <taxon>Nocardiopsis</taxon>
    </lineage>
</organism>
<dbReference type="AlphaFoldDB" id="A0A7W8QN60"/>
<dbReference type="SUPFAM" id="SSF53474">
    <property type="entry name" value="alpha/beta-Hydrolases"/>
    <property type="match status" value="1"/>
</dbReference>
<keyword evidence="3" id="KW-0443">Lipid metabolism</keyword>
<evidence type="ECO:0000313" key="6">
    <source>
        <dbReference type="Proteomes" id="UP000572635"/>
    </source>
</evidence>
<dbReference type="InterPro" id="IPR029058">
    <property type="entry name" value="AB_hydrolase_fold"/>
</dbReference>
<comment type="caution">
    <text evidence="5">The sequence shown here is derived from an EMBL/GenBank/DDBJ whole genome shotgun (WGS) entry which is preliminary data.</text>
</comment>
<dbReference type="EMBL" id="JACHDB010000001">
    <property type="protein sequence ID" value="MBB5433522.1"/>
    <property type="molecule type" value="Genomic_DNA"/>
</dbReference>
<evidence type="ECO:0000256" key="4">
    <source>
        <dbReference type="SAM" id="SignalP"/>
    </source>
</evidence>
<dbReference type="GO" id="GO:0016042">
    <property type="term" value="P:lipid catabolic process"/>
    <property type="evidence" value="ECO:0007669"/>
    <property type="project" value="UniProtKB-KW"/>
</dbReference>
<dbReference type="PANTHER" id="PTHR10272:SF0">
    <property type="entry name" value="PLATELET-ACTIVATING FACTOR ACETYLHYDROLASE"/>
    <property type="match status" value="1"/>
</dbReference>
<dbReference type="Gene3D" id="3.40.50.1820">
    <property type="entry name" value="alpha/beta hydrolase"/>
    <property type="match status" value="1"/>
</dbReference>
<feature type="chain" id="PRO_5039432938" evidence="4">
    <location>
        <begin position="33"/>
        <end position="430"/>
    </location>
</feature>
<evidence type="ECO:0000313" key="5">
    <source>
        <dbReference type="EMBL" id="MBB5433522.1"/>
    </source>
</evidence>
<protein>
    <submittedName>
        <fullName evidence="5">Uncharacterized protein</fullName>
    </submittedName>
</protein>
<keyword evidence="6" id="KW-1185">Reference proteome</keyword>
<evidence type="ECO:0000256" key="1">
    <source>
        <dbReference type="ARBA" id="ARBA00022801"/>
    </source>
</evidence>
<name>A0A7W8QN60_9ACTN</name>
<evidence type="ECO:0000256" key="3">
    <source>
        <dbReference type="ARBA" id="ARBA00023098"/>
    </source>
</evidence>